<keyword evidence="9" id="KW-1185">Reference proteome</keyword>
<evidence type="ECO:0000256" key="2">
    <source>
        <dbReference type="ARBA" id="ARBA00022771"/>
    </source>
</evidence>
<feature type="region of interest" description="Disordered" evidence="6">
    <location>
        <begin position="125"/>
        <end position="155"/>
    </location>
</feature>
<dbReference type="GO" id="GO:0008270">
    <property type="term" value="F:zinc ion binding"/>
    <property type="evidence" value="ECO:0007669"/>
    <property type="project" value="UniProtKB-KW"/>
</dbReference>
<proteinExistence type="predicted"/>
<organism evidence="8 9">
    <name type="scientific">Megalops atlanticus</name>
    <name type="common">Tarpon</name>
    <name type="synonym">Clupea gigantea</name>
    <dbReference type="NCBI Taxonomy" id="7932"/>
    <lineage>
        <taxon>Eukaryota</taxon>
        <taxon>Metazoa</taxon>
        <taxon>Chordata</taxon>
        <taxon>Craniata</taxon>
        <taxon>Vertebrata</taxon>
        <taxon>Euteleostomi</taxon>
        <taxon>Actinopterygii</taxon>
        <taxon>Neopterygii</taxon>
        <taxon>Teleostei</taxon>
        <taxon>Elopiformes</taxon>
        <taxon>Megalopidae</taxon>
        <taxon>Megalops</taxon>
    </lineage>
</organism>
<name>A0A9D3QAW7_MEGAT</name>
<feature type="compositionally biased region" description="Basic and acidic residues" evidence="6">
    <location>
        <begin position="125"/>
        <end position="134"/>
    </location>
</feature>
<evidence type="ECO:0000259" key="7">
    <source>
        <dbReference type="PROSITE" id="PS50950"/>
    </source>
</evidence>
<dbReference type="SMART" id="SM00692">
    <property type="entry name" value="DM3"/>
    <property type="match status" value="1"/>
</dbReference>
<evidence type="ECO:0000313" key="8">
    <source>
        <dbReference type="EMBL" id="KAG7483619.1"/>
    </source>
</evidence>
<dbReference type="InterPro" id="IPR052958">
    <property type="entry name" value="IFN-induced_PKR_regulator"/>
</dbReference>
<dbReference type="Proteomes" id="UP001046870">
    <property type="component" value="Chromosome 3"/>
</dbReference>
<keyword evidence="2 5" id="KW-0863">Zinc-finger</keyword>
<dbReference type="SUPFAM" id="SSF57716">
    <property type="entry name" value="Glucocorticoid receptor-like (DNA-binding domain)"/>
    <property type="match status" value="1"/>
</dbReference>
<dbReference type="AlphaFoldDB" id="A0A9D3QAW7"/>
<feature type="compositionally biased region" description="Basic and acidic residues" evidence="6">
    <location>
        <begin position="144"/>
        <end position="155"/>
    </location>
</feature>
<evidence type="ECO:0000256" key="1">
    <source>
        <dbReference type="ARBA" id="ARBA00022723"/>
    </source>
</evidence>
<sequence length="943" mass="107237">MQSKMPDCCAAANCNQCTDQSNVAFFRFPLDPERCKQWLDNCRRPDLETKTPEQLHRLYKLCAKHFEPSLICRHSALRTVLKEGAVPTIFDFTGHLNNPQSRNRKRIRESTDEELAALKKVKDECPAPEVKEEPGENSTTCELEPEHRDKEDASTSKAKETLKLYFKETLAFTGFSIRNDAKPNALEPMGGHGELPRLNPICAEKIDQKEVLQFSEDLMREEIRNSLRSARFFSILLQDVASIEGKDQIPVFIRSVTVAGFPQKHLMGFLPCDIEADTLAYMLLSAIRNKWGLRMEHCRGLTYLTTGSICQKMKDLSSRILREFPQVVLAPSDPYAFNMWLIRCMPIISIQKVVNTVEEVANLLRKSLTLWEKVEAKISSLYGHIKGEVDRIKEACQNHWEYGVDAFQTMLDILEPLLSCINEMNTSDMDTAEQMARLRPVLMDFSFIITLVVLKNTLCCVSILNPSLKGTISISSTLQYTISNALKLLNKQLQEIAIFHRKWYSDAVCRAKKLGVEVSLPEISEGKSKEEIAQSSPEDFYRETLSAQILQYLIEEVKKVFSTEMVRILRWLSLVPSYMADHNFSIRRDKVADANLNNLARPDSFYDELGCWEVKWKHASKRRILPTTVFGTLKIPDIGFYPNVQSLLKVLGTIPCVNAEADVYGQYDMVLGRYHSYLGATPEDQRVCNMAFVYINQDVHFNFEDMVESFVQKHPDILQQLHMEDDVTDTQIAASEDGERNDLKEEVEDTQVMTFVAEEEKMDHSGCAETDKEALKAALQAAVTMACKSQSKQSTEASVEQGGDVEYVSRSEMKEVLSVCEDAVRVGILSEVGNSFFSLFIDRVVKMGEQEYLPLFLRFVDSFDVMRLELMGFLEADLDCDTMSERLYNIVTKEWNLDLNYCRGKVSMLSYAASGNQLQQRFGQDGRTVFEDYPKGPGGTLPG</sequence>
<comment type="caution">
    <text evidence="8">The sequence shown here is derived from an EMBL/GenBank/DDBJ whole genome shotgun (WGS) entry which is preliminary data.</text>
</comment>
<evidence type="ECO:0000256" key="6">
    <source>
        <dbReference type="SAM" id="MobiDB-lite"/>
    </source>
</evidence>
<dbReference type="OrthoDB" id="7683421at2759"/>
<evidence type="ECO:0000256" key="3">
    <source>
        <dbReference type="ARBA" id="ARBA00022833"/>
    </source>
</evidence>
<reference evidence="8" key="1">
    <citation type="submission" date="2021-01" db="EMBL/GenBank/DDBJ databases">
        <authorList>
            <person name="Zahm M."/>
            <person name="Roques C."/>
            <person name="Cabau C."/>
            <person name="Klopp C."/>
            <person name="Donnadieu C."/>
            <person name="Jouanno E."/>
            <person name="Lampietro C."/>
            <person name="Louis A."/>
            <person name="Herpin A."/>
            <person name="Echchiki A."/>
            <person name="Berthelot C."/>
            <person name="Parey E."/>
            <person name="Roest-Crollius H."/>
            <person name="Braasch I."/>
            <person name="Postlethwait J."/>
            <person name="Bobe J."/>
            <person name="Montfort J."/>
            <person name="Bouchez O."/>
            <person name="Begum T."/>
            <person name="Mejri S."/>
            <person name="Adams A."/>
            <person name="Chen W.-J."/>
            <person name="Guiguen Y."/>
        </authorList>
    </citation>
    <scope>NUCLEOTIDE SEQUENCE</scope>
    <source>
        <strain evidence="8">YG-15Mar2019-1</strain>
        <tissue evidence="8">Brain</tissue>
    </source>
</reference>
<evidence type="ECO:0000256" key="4">
    <source>
        <dbReference type="ARBA" id="ARBA00023125"/>
    </source>
</evidence>
<evidence type="ECO:0000313" key="9">
    <source>
        <dbReference type="Proteomes" id="UP001046870"/>
    </source>
</evidence>
<dbReference type="EMBL" id="JAFDVH010000003">
    <property type="protein sequence ID" value="KAG7483619.1"/>
    <property type="molecule type" value="Genomic_DNA"/>
</dbReference>
<dbReference type="InterPro" id="IPR006612">
    <property type="entry name" value="THAP_Znf"/>
</dbReference>
<dbReference type="PANTHER" id="PTHR46289">
    <property type="entry name" value="52 KDA REPRESSOR OF THE INHIBITOR OF THE PROTEIN KINASE-LIKE PROTEIN-RELATED"/>
    <property type="match status" value="1"/>
</dbReference>
<protein>
    <recommendedName>
        <fullName evidence="7">THAP-type domain-containing protein</fullName>
    </recommendedName>
</protein>
<dbReference type="SMART" id="SM00980">
    <property type="entry name" value="THAP"/>
    <property type="match status" value="1"/>
</dbReference>
<keyword evidence="1" id="KW-0479">Metal-binding</keyword>
<dbReference type="Pfam" id="PF05485">
    <property type="entry name" value="THAP"/>
    <property type="match status" value="1"/>
</dbReference>
<dbReference type="GO" id="GO:0003677">
    <property type="term" value="F:DNA binding"/>
    <property type="evidence" value="ECO:0007669"/>
    <property type="project" value="UniProtKB-UniRule"/>
</dbReference>
<dbReference type="PANTHER" id="PTHR46289:SF2">
    <property type="entry name" value="THAP DOMAIN CONTAINING 12"/>
    <property type="match status" value="1"/>
</dbReference>
<evidence type="ECO:0000256" key="5">
    <source>
        <dbReference type="PROSITE-ProRule" id="PRU00309"/>
    </source>
</evidence>
<feature type="domain" description="THAP-type" evidence="7">
    <location>
        <begin position="5"/>
        <end position="90"/>
    </location>
</feature>
<keyword evidence="4 5" id="KW-0238">DNA-binding</keyword>
<gene>
    <name evidence="8" type="ORF">MATL_G00040370</name>
</gene>
<accession>A0A9D3QAW7</accession>
<dbReference type="PROSITE" id="PS50950">
    <property type="entry name" value="ZF_THAP"/>
    <property type="match status" value="1"/>
</dbReference>
<keyword evidence="3" id="KW-0862">Zinc</keyword>